<evidence type="ECO:0000256" key="2">
    <source>
        <dbReference type="ARBA" id="ARBA00022630"/>
    </source>
</evidence>
<feature type="region of interest" description="Disordered" evidence="4">
    <location>
        <begin position="1"/>
        <end position="24"/>
    </location>
</feature>
<feature type="domain" description="FAD-binding" evidence="5">
    <location>
        <begin position="26"/>
        <end position="363"/>
    </location>
</feature>
<dbReference type="Gene3D" id="3.50.50.60">
    <property type="entry name" value="FAD/NAD(P)-binding domain"/>
    <property type="match status" value="1"/>
</dbReference>
<gene>
    <name evidence="6" type="ORF">NYP16_00605</name>
</gene>
<dbReference type="PANTHER" id="PTHR43004:SF19">
    <property type="entry name" value="BINDING MONOOXYGENASE, PUTATIVE (JCVI)-RELATED"/>
    <property type="match status" value="1"/>
</dbReference>
<dbReference type="NCBIfam" id="NF006002">
    <property type="entry name" value="PRK08132.1"/>
    <property type="match status" value="1"/>
</dbReference>
<evidence type="ECO:0000313" key="6">
    <source>
        <dbReference type="EMBL" id="MDA5192459.1"/>
    </source>
</evidence>
<dbReference type="RefSeq" id="WP_274942166.1">
    <property type="nucleotide sequence ID" value="NZ_JANWOI010000001.1"/>
</dbReference>
<dbReference type="Proteomes" id="UP001141619">
    <property type="component" value="Unassembled WGS sequence"/>
</dbReference>
<name>A0A9X3TVT2_9PROT</name>
<dbReference type="Pfam" id="PF01494">
    <property type="entry name" value="FAD_binding_3"/>
    <property type="match status" value="1"/>
</dbReference>
<organism evidence="6 7">
    <name type="scientific">Govanella unica</name>
    <dbReference type="NCBI Taxonomy" id="2975056"/>
    <lineage>
        <taxon>Bacteria</taxon>
        <taxon>Pseudomonadati</taxon>
        <taxon>Pseudomonadota</taxon>
        <taxon>Alphaproteobacteria</taxon>
        <taxon>Emcibacterales</taxon>
        <taxon>Govanellaceae</taxon>
        <taxon>Govanella</taxon>
    </lineage>
</organism>
<reference evidence="6" key="2">
    <citation type="journal article" date="2023" name="Syst. Appl. Microbiol.">
        <title>Govania unica gen. nov., sp. nov., a rare biosphere bacterium that represents a novel family in the class Alphaproteobacteria.</title>
        <authorList>
            <person name="Vandamme P."/>
            <person name="Peeters C."/>
            <person name="Hettiarachchi A."/>
            <person name="Cnockaert M."/>
            <person name="Carlier A."/>
        </authorList>
    </citation>
    <scope>NUCLEOTIDE SEQUENCE</scope>
    <source>
        <strain evidence="6">LMG 31809</strain>
    </source>
</reference>
<keyword evidence="2" id="KW-0285">Flavoprotein</keyword>
<dbReference type="GO" id="GO:0071949">
    <property type="term" value="F:FAD binding"/>
    <property type="evidence" value="ECO:0007669"/>
    <property type="project" value="InterPro"/>
</dbReference>
<dbReference type="InterPro" id="IPR002938">
    <property type="entry name" value="FAD-bd"/>
</dbReference>
<evidence type="ECO:0000256" key="1">
    <source>
        <dbReference type="ARBA" id="ARBA00001974"/>
    </source>
</evidence>
<protein>
    <submittedName>
        <fullName evidence="6">FAD-dependent monooxygenase</fullName>
    </submittedName>
</protein>
<keyword evidence="3" id="KW-0274">FAD</keyword>
<dbReference type="EMBL" id="JANWOI010000001">
    <property type="protein sequence ID" value="MDA5192459.1"/>
    <property type="molecule type" value="Genomic_DNA"/>
</dbReference>
<accession>A0A9X3TVT2</accession>
<dbReference type="GO" id="GO:0016709">
    <property type="term" value="F:oxidoreductase activity, acting on paired donors, with incorporation or reduction of molecular oxygen, NAD(P)H as one donor, and incorporation of one atom of oxygen"/>
    <property type="evidence" value="ECO:0007669"/>
    <property type="project" value="UniProtKB-ARBA"/>
</dbReference>
<comment type="cofactor">
    <cofactor evidence="1">
        <name>FAD</name>
        <dbReference type="ChEBI" id="CHEBI:57692"/>
    </cofactor>
</comment>
<sequence length="524" mass="57736">MTDSSTRPDFPFRRPPELDGPVTRQPVVIAGGGPVGLTLALELARRKVPSLVLEADKTVAEGSRAICFSRRTVEILDALGAADGVMAMALPWLHGRSYYRNHEVYKLTMPHGENDKFFPMVNLQQYSLELALIDRVLAEPLIDLRWQNRVTAVTQQDDHVTLEVETPAGSYRLEADWLVAADGARSTVRRQLNLPLQGQSYEGRYLIADIHMPSSSPTERRAWFDPPSNPGATILMHKQPGDIWRIDYQLNDDEDEAAELAPARIHARVAEHLAFIKETAPWTLVWASVYKAHCLCLDNYVQNRVIFAGDAAHLVPIFGVRGLNSGIADANNLGWKLSAVIDGQAPAALLASYNSERRAATFEVFEMAGKSTVFMTPPSRGYSLMREAALQLAVHHDFTRPLINPRQSTPFRYDAATDDPAFEAGPRPGALYENRHLPDGGFLSDKLGRDFTLLLFGDGPAPARPDLTVIRLTDATSRALYDAAADSAYLLRPDNHVAARFKHLGDPAVLLTAIAHALGQGDKS</sequence>
<dbReference type="PRINTS" id="PR00420">
    <property type="entry name" value="RNGMNOXGNASE"/>
</dbReference>
<dbReference type="Gene3D" id="3.30.70.2450">
    <property type="match status" value="1"/>
</dbReference>
<proteinExistence type="predicted"/>
<keyword evidence="7" id="KW-1185">Reference proteome</keyword>
<reference evidence="6" key="1">
    <citation type="submission" date="2022-08" db="EMBL/GenBank/DDBJ databases">
        <authorList>
            <person name="Vandamme P."/>
            <person name="Hettiarachchi A."/>
            <person name="Peeters C."/>
            <person name="Cnockaert M."/>
            <person name="Carlier A."/>
        </authorList>
    </citation>
    <scope>NUCLEOTIDE SEQUENCE</scope>
    <source>
        <strain evidence="6">LMG 31809</strain>
    </source>
</reference>
<dbReference type="AlphaFoldDB" id="A0A9X3TVT2"/>
<dbReference type="SUPFAM" id="SSF51905">
    <property type="entry name" value="FAD/NAD(P)-binding domain"/>
    <property type="match status" value="1"/>
</dbReference>
<evidence type="ECO:0000256" key="4">
    <source>
        <dbReference type="SAM" id="MobiDB-lite"/>
    </source>
</evidence>
<evidence type="ECO:0000313" key="7">
    <source>
        <dbReference type="Proteomes" id="UP001141619"/>
    </source>
</evidence>
<dbReference type="PANTHER" id="PTHR43004">
    <property type="entry name" value="TRK SYSTEM POTASSIUM UPTAKE PROTEIN"/>
    <property type="match status" value="1"/>
</dbReference>
<comment type="caution">
    <text evidence="6">The sequence shown here is derived from an EMBL/GenBank/DDBJ whole genome shotgun (WGS) entry which is preliminary data.</text>
</comment>
<dbReference type="InterPro" id="IPR036188">
    <property type="entry name" value="FAD/NAD-bd_sf"/>
</dbReference>
<dbReference type="InterPro" id="IPR050641">
    <property type="entry name" value="RIFMO-like"/>
</dbReference>
<evidence type="ECO:0000256" key="3">
    <source>
        <dbReference type="ARBA" id="ARBA00022827"/>
    </source>
</evidence>
<keyword evidence="6" id="KW-0560">Oxidoreductase</keyword>
<evidence type="ECO:0000259" key="5">
    <source>
        <dbReference type="Pfam" id="PF01494"/>
    </source>
</evidence>
<keyword evidence="6" id="KW-0503">Monooxygenase</keyword>
<dbReference type="Gene3D" id="3.40.30.120">
    <property type="match status" value="1"/>
</dbReference>